<comment type="caution">
    <text evidence="2">The sequence shown here is derived from an EMBL/GenBank/DDBJ whole genome shotgun (WGS) entry which is preliminary data.</text>
</comment>
<dbReference type="AlphaFoldDB" id="A0A3E2TLF1"/>
<dbReference type="Proteomes" id="UP000261011">
    <property type="component" value="Unassembled WGS sequence"/>
</dbReference>
<keyword evidence="1" id="KW-1133">Transmembrane helix</keyword>
<gene>
    <name evidence="2" type="ORF">DXA39_01610</name>
</gene>
<feature type="transmembrane region" description="Helical" evidence="1">
    <location>
        <begin position="21"/>
        <end position="44"/>
    </location>
</feature>
<dbReference type="OrthoDB" id="1690128at2"/>
<dbReference type="RefSeq" id="WP_117520439.1">
    <property type="nucleotide sequence ID" value="NZ_AP031484.1"/>
</dbReference>
<evidence type="ECO:0000313" key="2">
    <source>
        <dbReference type="EMBL" id="RGB78172.1"/>
    </source>
</evidence>
<evidence type="ECO:0000256" key="1">
    <source>
        <dbReference type="SAM" id="Phobius"/>
    </source>
</evidence>
<protein>
    <submittedName>
        <fullName evidence="2">Uncharacterized protein</fullName>
    </submittedName>
</protein>
<reference evidence="2 3" key="1">
    <citation type="submission" date="2018-08" db="EMBL/GenBank/DDBJ databases">
        <title>A genome reference for cultivated species of the human gut microbiota.</title>
        <authorList>
            <person name="Zou Y."/>
            <person name="Xue W."/>
            <person name="Luo G."/>
        </authorList>
    </citation>
    <scope>NUCLEOTIDE SEQUENCE [LARGE SCALE GENOMIC DNA]</scope>
    <source>
        <strain evidence="2 3">OF01-3</strain>
    </source>
</reference>
<name>A0A3E2TLF1_9FIRM</name>
<keyword evidence="1" id="KW-0812">Transmembrane</keyword>
<keyword evidence="1" id="KW-0472">Membrane</keyword>
<dbReference type="EMBL" id="QVEU01000001">
    <property type="protein sequence ID" value="RGB78172.1"/>
    <property type="molecule type" value="Genomic_DNA"/>
</dbReference>
<organism evidence="2 3">
    <name type="scientific">Anaerococcus nagyae</name>
    <dbReference type="NCBI Taxonomy" id="1755241"/>
    <lineage>
        <taxon>Bacteria</taxon>
        <taxon>Bacillati</taxon>
        <taxon>Bacillota</taxon>
        <taxon>Tissierellia</taxon>
        <taxon>Tissierellales</taxon>
        <taxon>Peptoniphilaceae</taxon>
        <taxon>Anaerococcus</taxon>
    </lineage>
</organism>
<evidence type="ECO:0000313" key="3">
    <source>
        <dbReference type="Proteomes" id="UP000261011"/>
    </source>
</evidence>
<accession>A0A3E2TLF1</accession>
<sequence>MAKKARNPQKNTHIRPKHRKVYIFPYIIIALLIIGIPFAIYQLYISNVNRNVDKLTEAIQNQDMEYLEKKTDRLPIILDVLEKSYSEDPNKQKEFYDNNFKNLKVKVIGESKKSNGKEVTIEVSNVNYIDVFEKLPEDADDVKLHKDYMVALSDPNQELNTRKATVYFERKFNGYKFNESREFVNAILGGALEYAEDGEDLSQNNKDASESSNNLH</sequence>
<keyword evidence="3" id="KW-1185">Reference proteome</keyword>
<proteinExistence type="predicted"/>